<dbReference type="Proteomes" id="UP000319103">
    <property type="component" value="Unassembled WGS sequence"/>
</dbReference>
<sequence length="791" mass="86178">MGRGMARRATPAGNPRRQPSPATPAGLRKRVAPHLPECHPTCTKPLTRADAVGKGCSMWRGGGGFDGGSDVRRFPGVQSRPGGRWARATYALERLAATVARLDGRRLAVHVYELGGEFGAGQVHSTEQPNTSYLNRSGSQIAFAADHTVAGADPVRPPEERPTLHEWCRQRFQADGDAAFDLEPTELPRRRQHGQALREMFDRYVAELAKVPGVTVTLHAEEVTDLPATDDGRLDVVSTSGVHCTADRVLLVTGHSSNDCAGEPGPEAYRAFAQRTGAGYLPSAYPLQPQLSPQALAAGSTVGCAGLGLTAIDQILYLTEGRGGRFESEGGRLRYQAGGSEPATVYAFSWTGFLPHTRPLNRKEQPHQGRFLHPEAIDRLRAAGGRPAEDGGRPQLDFESQVMPLIVLEMAVVHYGTLFGPTAVDLIAAEVDDAYRQFLDGTAGAGQVTRLLPGVERVAALVGGKMRDVLAGRLSLTEAAKAVPGWDPAESLTRWLTVVFGADLADTVEVDPEQRARVPLPSTSPWRLSTEPSANRFDWATLLHPVRLRPGSTQHEFKAAYLDFLDRDLLWANQGNADNPYKASIDGVWCDLRSVISHAVDGGGLTADSHRHFQNQHRRLQNKLSGGTAPEVMAKIRALIEHGVLDVSAGPRAVVLFDEDNGRFTLHGDETALRAPLDVLLDSRVHSFDATRDIRPLYRNLIDRGLVRLWQHRTPGQQAFIPGYIDLDERSRPIGLDGRPVDAVTVLGPPAASRRTYHFAALQPNRDDVLMREIVEWLDGVWDALDAAERP</sequence>
<dbReference type="SUPFAM" id="SSF51905">
    <property type="entry name" value="FAD/NAD(P)-binding domain"/>
    <property type="match status" value="1"/>
</dbReference>
<protein>
    <submittedName>
        <fullName evidence="3">FAD/NAD(P)-binding protein</fullName>
    </submittedName>
</protein>
<dbReference type="AlphaFoldDB" id="A0A540VXX7"/>
<gene>
    <name evidence="3" type="ORF">E6W39_04125</name>
</gene>
<dbReference type="InterPro" id="IPR038732">
    <property type="entry name" value="HpyO/CreE_NAD-binding"/>
</dbReference>
<evidence type="ECO:0000313" key="3">
    <source>
        <dbReference type="EMBL" id="TQF01577.1"/>
    </source>
</evidence>
<dbReference type="OrthoDB" id="3653265at2"/>
<comment type="caution">
    <text evidence="3">The sequence shown here is derived from an EMBL/GenBank/DDBJ whole genome shotgun (WGS) entry which is preliminary data.</text>
</comment>
<keyword evidence="4" id="KW-1185">Reference proteome</keyword>
<evidence type="ECO:0000256" key="1">
    <source>
        <dbReference type="SAM" id="MobiDB-lite"/>
    </source>
</evidence>
<organism evidence="3 4">
    <name type="scientific">Kitasatospora acidiphila</name>
    <dbReference type="NCBI Taxonomy" id="2567942"/>
    <lineage>
        <taxon>Bacteria</taxon>
        <taxon>Bacillati</taxon>
        <taxon>Actinomycetota</taxon>
        <taxon>Actinomycetes</taxon>
        <taxon>Kitasatosporales</taxon>
        <taxon>Streptomycetaceae</taxon>
        <taxon>Kitasatospora</taxon>
    </lineage>
</organism>
<reference evidence="3 4" key="1">
    <citation type="submission" date="2019-06" db="EMBL/GenBank/DDBJ databases">
        <title>Description of Kitasatospora acidophila sp. nov. isolated from pine grove soil, and reclassification of Streptomyces novaecaesareae to Kitasatospora novaeceasareae comb. nov.</title>
        <authorList>
            <person name="Kim M.J."/>
        </authorList>
    </citation>
    <scope>NUCLEOTIDE SEQUENCE [LARGE SCALE GENOMIC DNA]</scope>
    <source>
        <strain evidence="3 4">MMS16-CNU292</strain>
    </source>
</reference>
<dbReference type="InterPro" id="IPR036188">
    <property type="entry name" value="FAD/NAD-bd_sf"/>
</dbReference>
<dbReference type="EMBL" id="VIGB01000003">
    <property type="protein sequence ID" value="TQF01577.1"/>
    <property type="molecule type" value="Genomic_DNA"/>
</dbReference>
<dbReference type="PANTHER" id="PTHR40254">
    <property type="entry name" value="BLR0577 PROTEIN"/>
    <property type="match status" value="1"/>
</dbReference>
<dbReference type="PANTHER" id="PTHR40254:SF1">
    <property type="entry name" value="BLR0577 PROTEIN"/>
    <property type="match status" value="1"/>
</dbReference>
<proteinExistence type="predicted"/>
<evidence type="ECO:0000313" key="4">
    <source>
        <dbReference type="Proteomes" id="UP000319103"/>
    </source>
</evidence>
<feature type="domain" description="FAD-dependent urate hydroxylase HpyO/Asp monooxygenase CreE-like FAD/NAD(P)-binding" evidence="2">
    <location>
        <begin position="86"/>
        <end position="255"/>
    </location>
</feature>
<evidence type="ECO:0000259" key="2">
    <source>
        <dbReference type="Pfam" id="PF13454"/>
    </source>
</evidence>
<accession>A0A540VXX7</accession>
<dbReference type="Pfam" id="PF13454">
    <property type="entry name" value="NAD_binding_9"/>
    <property type="match status" value="1"/>
</dbReference>
<name>A0A540VXX7_9ACTN</name>
<dbReference type="RefSeq" id="WP_141632307.1">
    <property type="nucleotide sequence ID" value="NZ_VIGB01000003.1"/>
</dbReference>
<dbReference type="InterPro" id="IPR052189">
    <property type="entry name" value="L-asp_N-monooxygenase_NS-form"/>
</dbReference>
<feature type="region of interest" description="Disordered" evidence="1">
    <location>
        <begin position="1"/>
        <end position="27"/>
    </location>
</feature>